<protein>
    <submittedName>
        <fullName evidence="4">Uncharacterized protein</fullName>
    </submittedName>
</protein>
<reference evidence="5 7" key="3">
    <citation type="submission" date="2017-11" db="EMBL/GenBank/DDBJ databases">
        <title>De-novo sequencing of pomegranate (Punica granatum L.) genome.</title>
        <authorList>
            <person name="Akparov Z."/>
            <person name="Amiraslanov A."/>
            <person name="Hajiyeva S."/>
            <person name="Abbasov M."/>
            <person name="Kaur K."/>
            <person name="Hamwieh A."/>
            <person name="Solovyev V."/>
            <person name="Salamov A."/>
            <person name="Braich B."/>
            <person name="Kosarev P."/>
            <person name="Mahmoud A."/>
            <person name="Hajiyev E."/>
            <person name="Babayeva S."/>
            <person name="Izzatullayeva V."/>
            <person name="Mammadov A."/>
            <person name="Mammadov A."/>
            <person name="Sharifova S."/>
            <person name="Ojaghi J."/>
            <person name="Eynullazada K."/>
            <person name="Bayramov B."/>
            <person name="Abdulazimova A."/>
            <person name="Shahmuradov I."/>
        </authorList>
    </citation>
    <scope>NUCLEOTIDE SEQUENCE [LARGE SCALE GENOMIC DNA]</scope>
    <source>
        <strain evidence="5">AG2017</strain>
        <strain evidence="7">cv. AG2017</strain>
        <tissue evidence="5">Leaf</tissue>
    </source>
</reference>
<dbReference type="STRING" id="22663.A0A218XB14"/>
<keyword evidence="2" id="KW-0939">Gibberellin signaling pathway</keyword>
<dbReference type="PANTHER" id="PTHR23201:SF106">
    <property type="entry name" value="SNAKIN-1"/>
    <property type="match status" value="1"/>
</dbReference>
<reference evidence="4" key="2">
    <citation type="submission" date="2017-06" db="EMBL/GenBank/DDBJ databases">
        <title>The pomegranate genome and the genomics of punicalagin biosynthesis.</title>
        <authorList>
            <person name="Xu C."/>
        </authorList>
    </citation>
    <scope>NUCLEOTIDE SEQUENCE [LARGE SCALE GENOMIC DNA]</scope>
    <source>
        <tissue evidence="4">Fresh leaf</tissue>
    </source>
</reference>
<dbReference type="OrthoDB" id="847210at2759"/>
<reference evidence="6" key="1">
    <citation type="journal article" date="2017" name="Plant J.">
        <title>The pomegranate (Punica granatum L.) genome and the genomics of punicalagin biosynthesis.</title>
        <authorList>
            <person name="Qin G."/>
            <person name="Xu C."/>
            <person name="Ming R."/>
            <person name="Tang H."/>
            <person name="Guyot R."/>
            <person name="Kramer E.M."/>
            <person name="Hu Y."/>
            <person name="Yi X."/>
            <person name="Qi Y."/>
            <person name="Xu X."/>
            <person name="Gao Z."/>
            <person name="Pan H."/>
            <person name="Jian J."/>
            <person name="Tian Y."/>
            <person name="Yue Z."/>
            <person name="Xu Y."/>
        </authorList>
    </citation>
    <scope>NUCLEOTIDE SEQUENCE [LARGE SCALE GENOMIC DNA]</scope>
    <source>
        <strain evidence="6">cv. Dabenzi</strain>
    </source>
</reference>
<evidence type="ECO:0000256" key="2">
    <source>
        <dbReference type="ARBA" id="ARBA00022941"/>
    </source>
</evidence>
<feature type="chain" id="PRO_5014071900" evidence="3">
    <location>
        <begin position="25"/>
        <end position="99"/>
    </location>
</feature>
<evidence type="ECO:0000313" key="6">
    <source>
        <dbReference type="Proteomes" id="UP000197138"/>
    </source>
</evidence>
<feature type="signal peptide" evidence="3">
    <location>
        <begin position="1"/>
        <end position="24"/>
    </location>
</feature>
<evidence type="ECO:0000313" key="4">
    <source>
        <dbReference type="EMBL" id="OWM82124.1"/>
    </source>
</evidence>
<comment type="similarity">
    <text evidence="1">Belongs to the GASA family.</text>
</comment>
<proteinExistence type="inferred from homology"/>
<dbReference type="Proteomes" id="UP000197138">
    <property type="component" value="Unassembled WGS sequence"/>
</dbReference>
<gene>
    <name evidence="4" type="ORF">CDL15_Pgr001698</name>
    <name evidence="5" type="ORF">CRG98_038355</name>
</gene>
<dbReference type="Pfam" id="PF02704">
    <property type="entry name" value="GASA"/>
    <property type="match status" value="1"/>
</dbReference>
<evidence type="ECO:0000256" key="1">
    <source>
        <dbReference type="ARBA" id="ARBA00010582"/>
    </source>
</evidence>
<keyword evidence="7" id="KW-1185">Reference proteome</keyword>
<name>A0A218XB14_PUNGR</name>
<evidence type="ECO:0000313" key="7">
    <source>
        <dbReference type="Proteomes" id="UP000233551"/>
    </source>
</evidence>
<comment type="caution">
    <text evidence="4">The sequence shown here is derived from an EMBL/GenBank/DDBJ whole genome shotgun (WGS) entry which is preliminary data.</text>
</comment>
<organism evidence="4 6">
    <name type="scientific">Punica granatum</name>
    <name type="common">Pomegranate</name>
    <dbReference type="NCBI Taxonomy" id="22663"/>
    <lineage>
        <taxon>Eukaryota</taxon>
        <taxon>Viridiplantae</taxon>
        <taxon>Streptophyta</taxon>
        <taxon>Embryophyta</taxon>
        <taxon>Tracheophyta</taxon>
        <taxon>Spermatophyta</taxon>
        <taxon>Magnoliopsida</taxon>
        <taxon>eudicotyledons</taxon>
        <taxon>Gunneridae</taxon>
        <taxon>Pentapetalae</taxon>
        <taxon>rosids</taxon>
        <taxon>malvids</taxon>
        <taxon>Myrtales</taxon>
        <taxon>Lythraceae</taxon>
        <taxon>Punica</taxon>
    </lineage>
</organism>
<accession>A0A218XB14</accession>
<evidence type="ECO:0000313" key="5">
    <source>
        <dbReference type="EMBL" id="PKI41243.1"/>
    </source>
</evidence>
<dbReference type="GO" id="GO:0009740">
    <property type="term" value="P:gibberellic acid mediated signaling pathway"/>
    <property type="evidence" value="ECO:0007669"/>
    <property type="project" value="UniProtKB-KW"/>
</dbReference>
<dbReference type="InterPro" id="IPR003854">
    <property type="entry name" value="GASA"/>
</dbReference>
<dbReference type="PANTHER" id="PTHR23201">
    <property type="entry name" value="EXTENSIN, PROLINE-RICH PROTEIN"/>
    <property type="match status" value="1"/>
</dbReference>
<keyword evidence="3" id="KW-0732">Signal</keyword>
<dbReference type="AlphaFoldDB" id="A0A218XB14"/>
<dbReference type="GeneID" id="116208611"/>
<dbReference type="Proteomes" id="UP000233551">
    <property type="component" value="Unassembled WGS sequence"/>
</dbReference>
<evidence type="ECO:0000256" key="3">
    <source>
        <dbReference type="SAM" id="SignalP"/>
    </source>
</evidence>
<dbReference type="EMBL" id="PGOL01003425">
    <property type="protein sequence ID" value="PKI41243.1"/>
    <property type="molecule type" value="Genomic_DNA"/>
</dbReference>
<dbReference type="EMBL" id="MTKT01002011">
    <property type="protein sequence ID" value="OWM82124.1"/>
    <property type="molecule type" value="Genomic_DNA"/>
</dbReference>
<sequence>MKLVVATLLLVSLILLGSSPLTTADYGRPTAPPPASPPTFCDSKCSARCAKAGVMDRCLKYCGLCCKQCGCVPSGTYGNKSECPCYGNMKNSKGTSKCP</sequence>